<sequence length="139" mass="15079">MERLVLVDSHLDRYTYDPASASCMMAGYSEEEFLAEGWEHVLDLAGPHWAATMRLAGRHALHRSAVDMRDDTRPLMRETLLGLRIPRTVLYAAANGPLPGETELAAGGVRIVPVPDCGHNIMIDNVGGFAEAVAAALAR</sequence>
<dbReference type="AlphaFoldDB" id="A0A1N6TFJ3"/>
<protein>
    <recommendedName>
        <fullName evidence="3">Alpha/beta hydrolase</fullName>
    </recommendedName>
</protein>
<dbReference type="InterPro" id="IPR029058">
    <property type="entry name" value="AB_hydrolase_fold"/>
</dbReference>
<dbReference type="EMBL" id="FTNI01000002">
    <property type="protein sequence ID" value="SIQ52017.1"/>
    <property type="molecule type" value="Genomic_DNA"/>
</dbReference>
<reference evidence="2" key="1">
    <citation type="submission" date="2017-01" db="EMBL/GenBank/DDBJ databases">
        <authorList>
            <person name="Varghese N."/>
            <person name="Submissions S."/>
        </authorList>
    </citation>
    <scope>NUCLEOTIDE SEQUENCE [LARGE SCALE GENOMIC DNA]</scope>
    <source>
        <strain evidence="2">ATCC 12950</strain>
    </source>
</reference>
<dbReference type="Gene3D" id="3.40.50.1820">
    <property type="entry name" value="alpha/beta hydrolase"/>
    <property type="match status" value="1"/>
</dbReference>
<name>A0A1N6TFJ3_9ACTN</name>
<gene>
    <name evidence="1" type="ORF">SAMN05421833_102338</name>
</gene>
<organism evidence="1 2">
    <name type="scientific">Microbispora rosea</name>
    <dbReference type="NCBI Taxonomy" id="58117"/>
    <lineage>
        <taxon>Bacteria</taxon>
        <taxon>Bacillati</taxon>
        <taxon>Actinomycetota</taxon>
        <taxon>Actinomycetes</taxon>
        <taxon>Streptosporangiales</taxon>
        <taxon>Streptosporangiaceae</taxon>
        <taxon>Microbispora</taxon>
    </lineage>
</organism>
<evidence type="ECO:0000313" key="1">
    <source>
        <dbReference type="EMBL" id="SIQ52017.1"/>
    </source>
</evidence>
<accession>A0A1N6TFJ3</accession>
<dbReference type="SUPFAM" id="SSF53474">
    <property type="entry name" value="alpha/beta-Hydrolases"/>
    <property type="match status" value="1"/>
</dbReference>
<keyword evidence="2" id="KW-1185">Reference proteome</keyword>
<proteinExistence type="predicted"/>
<dbReference type="STRING" id="58117.SAMN05421833_102338"/>
<dbReference type="Proteomes" id="UP000186096">
    <property type="component" value="Unassembled WGS sequence"/>
</dbReference>
<evidence type="ECO:0000313" key="2">
    <source>
        <dbReference type="Proteomes" id="UP000186096"/>
    </source>
</evidence>
<evidence type="ECO:0008006" key="3">
    <source>
        <dbReference type="Google" id="ProtNLM"/>
    </source>
</evidence>